<dbReference type="GO" id="GO:0000814">
    <property type="term" value="C:ESCRT II complex"/>
    <property type="evidence" value="ECO:0007669"/>
    <property type="project" value="InterPro"/>
</dbReference>
<dbReference type="InterPro" id="IPR040608">
    <property type="entry name" value="Snf8/Vps36"/>
</dbReference>
<evidence type="ECO:0000313" key="4">
    <source>
        <dbReference type="Proteomes" id="UP000218209"/>
    </source>
</evidence>
<dbReference type="GO" id="GO:0043328">
    <property type="term" value="P:protein transport to vacuole involved in ubiquitin-dependent protein catabolic process via the multivesicular body sorting pathway"/>
    <property type="evidence" value="ECO:0007669"/>
    <property type="project" value="TreeGrafter"/>
</dbReference>
<dbReference type="Proteomes" id="UP000218209">
    <property type="component" value="Unassembled WGS sequence"/>
</dbReference>
<dbReference type="InterPro" id="IPR016689">
    <property type="entry name" value="ESCRT-2_cplx_Snf8"/>
</dbReference>
<dbReference type="InterPro" id="IPR036388">
    <property type="entry name" value="WH-like_DNA-bd_sf"/>
</dbReference>
<evidence type="ECO:0000313" key="3">
    <source>
        <dbReference type="EMBL" id="OSX74627.1"/>
    </source>
</evidence>
<dbReference type="PANTHER" id="PTHR12806">
    <property type="entry name" value="EAP30 SUBUNIT OF ELL COMPLEX"/>
    <property type="match status" value="1"/>
</dbReference>
<dbReference type="PANTHER" id="PTHR12806:SF0">
    <property type="entry name" value="VACUOLAR-SORTING PROTEIN SNF8"/>
    <property type="match status" value="1"/>
</dbReference>
<name>A0A1X6P1C8_PORUM</name>
<accession>A0A1X6P1C8</accession>
<keyword evidence="4" id="KW-1185">Reference proteome</keyword>
<dbReference type="OrthoDB" id="283883at2759"/>
<dbReference type="Pfam" id="PF04157">
    <property type="entry name" value="EAP30"/>
    <property type="match status" value="1"/>
</dbReference>
<dbReference type="Gene3D" id="6.10.140.180">
    <property type="match status" value="1"/>
</dbReference>
<dbReference type="GO" id="GO:0009536">
    <property type="term" value="C:plastid"/>
    <property type="evidence" value="ECO:0007669"/>
    <property type="project" value="UniProtKB-SubCell"/>
</dbReference>
<proteinExistence type="inferred from homology"/>
<dbReference type="EMBL" id="KV918939">
    <property type="protein sequence ID" value="OSX74627.1"/>
    <property type="molecule type" value="Genomic_DNA"/>
</dbReference>
<organism evidence="3 4">
    <name type="scientific">Porphyra umbilicalis</name>
    <name type="common">Purple laver</name>
    <name type="synonym">Red alga</name>
    <dbReference type="NCBI Taxonomy" id="2786"/>
    <lineage>
        <taxon>Eukaryota</taxon>
        <taxon>Rhodophyta</taxon>
        <taxon>Bangiophyceae</taxon>
        <taxon>Bangiales</taxon>
        <taxon>Bangiaceae</taxon>
        <taxon>Porphyra</taxon>
    </lineage>
</organism>
<dbReference type="SUPFAM" id="SSF46785">
    <property type="entry name" value="Winged helix' DNA-binding domain"/>
    <property type="match status" value="1"/>
</dbReference>
<comment type="similarity">
    <text evidence="2">Belongs to the SNF8 family.</text>
</comment>
<dbReference type="Gene3D" id="1.10.10.10">
    <property type="entry name" value="Winged helix-like DNA-binding domain superfamily/Winged helix DNA-binding domain"/>
    <property type="match status" value="1"/>
</dbReference>
<gene>
    <name evidence="3" type="ORF">BU14_0279s0013</name>
</gene>
<dbReference type="InterPro" id="IPR036390">
    <property type="entry name" value="WH_DNA-bd_sf"/>
</dbReference>
<evidence type="ECO:0000256" key="1">
    <source>
        <dbReference type="ARBA" id="ARBA00004474"/>
    </source>
</evidence>
<reference evidence="3 4" key="1">
    <citation type="submission" date="2017-03" db="EMBL/GenBank/DDBJ databases">
        <title>WGS assembly of Porphyra umbilicalis.</title>
        <authorList>
            <person name="Brawley S.H."/>
            <person name="Blouin N.A."/>
            <person name="Ficko-Blean E."/>
            <person name="Wheeler G.L."/>
            <person name="Lohr M."/>
            <person name="Goodson H.V."/>
            <person name="Jenkins J.W."/>
            <person name="Blaby-Haas C.E."/>
            <person name="Helliwell K.E."/>
            <person name="Chan C."/>
            <person name="Marriage T."/>
            <person name="Bhattacharya D."/>
            <person name="Klein A.S."/>
            <person name="Badis Y."/>
            <person name="Brodie J."/>
            <person name="Cao Y."/>
            <person name="Collen J."/>
            <person name="Dittami S.M."/>
            <person name="Gachon C.M."/>
            <person name="Green B.R."/>
            <person name="Karpowicz S."/>
            <person name="Kim J.W."/>
            <person name="Kudahl U."/>
            <person name="Lin S."/>
            <person name="Michel G."/>
            <person name="Mittag M."/>
            <person name="Olson B.J."/>
            <person name="Pangilinan J."/>
            <person name="Peng Y."/>
            <person name="Qiu H."/>
            <person name="Shu S."/>
            <person name="Singer J.T."/>
            <person name="Smith A.G."/>
            <person name="Sprecher B.N."/>
            <person name="Wagner V."/>
            <person name="Wang W."/>
            <person name="Wang Z.-Y."/>
            <person name="Yan J."/>
            <person name="Yarish C."/>
            <person name="Zoeuner-Riek S."/>
            <person name="Zhuang Y."/>
            <person name="Zou Y."/>
            <person name="Lindquist E.A."/>
            <person name="Grimwood J."/>
            <person name="Barry K."/>
            <person name="Rokhsar D.S."/>
            <person name="Schmutz J."/>
            <person name="Stiller J.W."/>
            <person name="Grossman A.R."/>
            <person name="Prochnik S.E."/>
        </authorList>
    </citation>
    <scope>NUCLEOTIDE SEQUENCE [LARGE SCALE GENOMIC DNA]</scope>
    <source>
        <strain evidence="3">4086291</strain>
    </source>
</reference>
<comment type="subcellular location">
    <subcellularLocation>
        <location evidence="1">Plastid</location>
    </subcellularLocation>
</comment>
<protein>
    <submittedName>
        <fullName evidence="3">Uncharacterized protein</fullName>
    </submittedName>
</protein>
<evidence type="ECO:0000256" key="2">
    <source>
        <dbReference type="ARBA" id="ARBA00009834"/>
    </source>
</evidence>
<dbReference type="AlphaFoldDB" id="A0A1X6P1C8"/>
<sequence length="236" mass="24273">MNGVGIAGLRAAAARRAALSATGATSAADSAAALASHCKTFTTQLAEFAAAHRADIESNPEFRERFHALCGSVGVDPLTSTKGVWGRLLGVGAFYAELSVRLVAVCGATRSVNGGLIRMNELVSRLNRRVGGAPPHSTVTAEDVRRAVKRLSALGGGYAVERVGGVDAVRSVPGEMSRDVGVVAGLAADRGGVITSGGWRRRRGGAVNAPLRGCGDAWRGVLRGWTRGGRSGHTGF</sequence>